<dbReference type="eggNOG" id="COG0655">
    <property type="taxonomic scope" value="Bacteria"/>
</dbReference>
<dbReference type="STRING" id="207559.Dde_3141"/>
<evidence type="ECO:0000313" key="4">
    <source>
        <dbReference type="EMBL" id="ABB39935.1"/>
    </source>
</evidence>
<keyword evidence="2" id="KW-0288">FMN</keyword>
<keyword evidence="5" id="KW-1185">Reference proteome</keyword>
<reference evidence="4 5" key="1">
    <citation type="journal article" date="2011" name="J. Bacteriol.">
        <title>Complete genome sequence and updated annotation of Desulfovibrio alaskensis G20.</title>
        <authorList>
            <person name="Hauser L.J."/>
            <person name="Land M.L."/>
            <person name="Brown S.D."/>
            <person name="Larimer F."/>
            <person name="Keller K.L."/>
            <person name="Rapp-Giles B.J."/>
            <person name="Price M.N."/>
            <person name="Lin M."/>
            <person name="Bruce D.C."/>
            <person name="Detter J.C."/>
            <person name="Tapia R."/>
            <person name="Han C.S."/>
            <person name="Goodwin L.A."/>
            <person name="Cheng J.F."/>
            <person name="Pitluck S."/>
            <person name="Copeland A."/>
            <person name="Lucas S."/>
            <person name="Nolan M."/>
            <person name="Lapidus A.L."/>
            <person name="Palumbo A.V."/>
            <person name="Wall J.D."/>
        </authorList>
    </citation>
    <scope>NUCLEOTIDE SEQUENCE [LARGE SCALE GENOMIC DNA]</scope>
    <source>
        <strain evidence="5">ATCC BAA 1058 / DSM 17464 / G20</strain>
    </source>
</reference>
<keyword evidence="1" id="KW-0285">Flavoprotein</keyword>
<evidence type="ECO:0000256" key="1">
    <source>
        <dbReference type="ARBA" id="ARBA00022630"/>
    </source>
</evidence>
<evidence type="ECO:0000256" key="2">
    <source>
        <dbReference type="ARBA" id="ARBA00022643"/>
    </source>
</evidence>
<protein>
    <submittedName>
        <fullName evidence="4">NADPH-dependent FMN reductase</fullName>
    </submittedName>
</protein>
<proteinExistence type="predicted"/>
<evidence type="ECO:0000313" key="5">
    <source>
        <dbReference type="Proteomes" id="UP000002710"/>
    </source>
</evidence>
<sequence length="178" mass="19025">MSKTILCISSSPRAKGNSDLLCDAFMHGATEAGHTVEKVRLAEKNINYCTGCCSCIGGSGVCAQQDDMADILGKLIAADVIVFATPVYFRSFNGPMKTFIDRVCPVYTHVSDKDVYFIISAAGGALPVESTEQSFRTFTGCLRNIREKGTISITGVWDEDSVKGTRALQQAHAAGSKA</sequence>
<dbReference type="PANTHER" id="PTHR43278:SF2">
    <property type="entry name" value="IRON-SULFUR FLAVOPROTEIN"/>
    <property type="match status" value="1"/>
</dbReference>
<accession>Q30WL1</accession>
<dbReference type="KEGG" id="dde:Dde_3141"/>
<dbReference type="HOGENOM" id="CLU_050993_6_1_7"/>
<evidence type="ECO:0000259" key="3">
    <source>
        <dbReference type="Pfam" id="PF03358"/>
    </source>
</evidence>
<dbReference type="Gene3D" id="3.40.50.360">
    <property type="match status" value="1"/>
</dbReference>
<organism evidence="4 5">
    <name type="scientific">Oleidesulfovibrio alaskensis (strain ATCC BAA-1058 / DSM 17464 / G20)</name>
    <name type="common">Desulfovibrio alaskensis</name>
    <dbReference type="NCBI Taxonomy" id="207559"/>
    <lineage>
        <taxon>Bacteria</taxon>
        <taxon>Pseudomonadati</taxon>
        <taxon>Thermodesulfobacteriota</taxon>
        <taxon>Desulfovibrionia</taxon>
        <taxon>Desulfovibrionales</taxon>
        <taxon>Desulfovibrionaceae</taxon>
        <taxon>Oleidesulfovibrio</taxon>
    </lineage>
</organism>
<dbReference type="EMBL" id="CP000112">
    <property type="protein sequence ID" value="ABB39935.1"/>
    <property type="molecule type" value="Genomic_DNA"/>
</dbReference>
<dbReference type="InterPro" id="IPR051796">
    <property type="entry name" value="ISF_SsuE-like"/>
</dbReference>
<dbReference type="SUPFAM" id="SSF52218">
    <property type="entry name" value="Flavoproteins"/>
    <property type="match status" value="1"/>
</dbReference>
<dbReference type="GO" id="GO:0016491">
    <property type="term" value="F:oxidoreductase activity"/>
    <property type="evidence" value="ECO:0007669"/>
    <property type="project" value="InterPro"/>
</dbReference>
<dbReference type="PANTHER" id="PTHR43278">
    <property type="entry name" value="NAD(P)H-DEPENDENT FMN-CONTAINING OXIDOREDUCTASE YWQN-RELATED"/>
    <property type="match status" value="1"/>
</dbReference>
<dbReference type="InterPro" id="IPR005025">
    <property type="entry name" value="FMN_Rdtase-like_dom"/>
</dbReference>
<dbReference type="InterPro" id="IPR029039">
    <property type="entry name" value="Flavoprotein-like_sf"/>
</dbReference>
<dbReference type="Proteomes" id="UP000002710">
    <property type="component" value="Chromosome"/>
</dbReference>
<feature type="domain" description="NADPH-dependent FMN reductase-like" evidence="3">
    <location>
        <begin position="5"/>
        <end position="136"/>
    </location>
</feature>
<gene>
    <name evidence="4" type="ordered locus">Dde_3141</name>
</gene>
<dbReference type="Pfam" id="PF03358">
    <property type="entry name" value="FMN_red"/>
    <property type="match status" value="1"/>
</dbReference>
<dbReference type="AlphaFoldDB" id="Q30WL1"/>
<name>Q30WL1_OLEA2</name>
<dbReference type="RefSeq" id="WP_011368892.1">
    <property type="nucleotide sequence ID" value="NC_007519.1"/>
</dbReference>